<keyword evidence="2 10" id="KW-0732">Signal</keyword>
<evidence type="ECO:0000256" key="5">
    <source>
        <dbReference type="PIRSR" id="PIRSR601548-10"/>
    </source>
</evidence>
<dbReference type="InterPro" id="IPR001548">
    <property type="entry name" value="Peptidase_M2"/>
</dbReference>
<feature type="region of interest" description="Disordered" evidence="9">
    <location>
        <begin position="30"/>
        <end position="102"/>
    </location>
</feature>
<keyword evidence="11" id="KW-1185">Reference proteome</keyword>
<feature type="disulfide bond" evidence="6">
    <location>
        <begin position="341"/>
        <end position="350"/>
    </location>
</feature>
<dbReference type="Pfam" id="PF01401">
    <property type="entry name" value="Peptidase_M2"/>
    <property type="match status" value="1"/>
</dbReference>
<dbReference type="GO" id="GO:0046872">
    <property type="term" value="F:metal ion binding"/>
    <property type="evidence" value="ECO:0007669"/>
    <property type="project" value="UniProtKB-KW"/>
</dbReference>
<dbReference type="GO" id="GO:0004180">
    <property type="term" value="F:carboxypeptidase activity"/>
    <property type="evidence" value="ECO:0007669"/>
    <property type="project" value="UniProtKB-KW"/>
</dbReference>
<evidence type="ECO:0000256" key="4">
    <source>
        <dbReference type="ARBA" id="ARBA00023180"/>
    </source>
</evidence>
<feature type="signal peptide" evidence="10">
    <location>
        <begin position="1"/>
        <end position="19"/>
    </location>
</feature>
<evidence type="ECO:0000256" key="3">
    <source>
        <dbReference type="ARBA" id="ARBA00023157"/>
    </source>
</evidence>
<comment type="cofactor">
    <cofactor evidence="8">
        <name>Zn(2+)</name>
        <dbReference type="ChEBI" id="CHEBI:29105"/>
    </cofactor>
    <text evidence="8">Binds 1 zinc ion per subunit.</text>
</comment>
<evidence type="ECO:0000256" key="8">
    <source>
        <dbReference type="RuleBase" id="RU361144"/>
    </source>
</evidence>
<sequence>MRLRYLIFILFISLIYCVAEDVNVDIKADSSVTPLPEPVTEPTPNEMDKSEQPIASPEPVPEPEASPEPVAEPEPTAEPEPEPSSTPEPIAEPKPNGSHESISDMAMEGLESELAEIPKQSETVPEEHMISPQQPLPIPVTDETSIPPMSHMPVNLEDVSSEDYGTYEEQSKPDDVDNDAIQQLVDRFLNKGSLDNDKTEKLNKEVQELIGSSQYWKTDSIKEESSIKDNSAAVDWVQGYNTEAQKILKLVAIAGWDYFTSVSSDTKQKLDEAEDGLRMFMSASSKQARQFDIASITDSITKRQIELISVEGMSALSNEKFMEYNNILSTINKVFTTTDICEVEGQKEPCLLKFSDLRGSIANSRDPEKILNLWKSWRNTVGKDMTKNYRQLVDLTNEGAKLNGFEHAGQMWLSPFDLSTKGRKREIDLMAEIDKVYGQIEPLYKQVHAYVRREIAAIYNGIPSITRDGAIPVHLLKGVNGDDWSQHYEDTKPFNADDDIPEEVLRSMRKQNFTAKAMFTKAYRFMKFLGFERLPKTFWNKSIFSRIWTNEMICNPATAYDMMDGIDYRVKICAQVGAPDFVEAHQLLAQLYYKYSSRRQPLLLRDAPNPSLMKAIEKVFGIIAGNPDYMKSQKLVGENAMRDEAIMVNRLYKEALSELVKLPFDIVVDKWRFGVFDNQYDETKWNAVWWKLREKYQGVSLPLEAGEAAEYDAVTSPGVARQHSPAMKHFVSYVIQFQILDALCMGDSTPLSEGCIPKMEQVKKLIAAMEKGSEFDWLDALEVITGSRKLDATPMLLYYEPLHNWLLTANKKDNAYIGWDGTGKAFAKDELPILSNAESGSDAIPAEENIAYPGDECSNGQECLLESICNGTICVCNEGLFTLHIGNTYNCVQGNPADAGFGDGSNLIIGLYPNENQTTQQTGIQTTTSVPKHNNASSSTNISNLMTIVLFFIMFYTF</sequence>
<dbReference type="CDD" id="cd06461">
    <property type="entry name" value="M2_ACE"/>
    <property type="match status" value="1"/>
</dbReference>
<comment type="similarity">
    <text evidence="1 7 8">Belongs to the peptidase M2 family.</text>
</comment>
<keyword evidence="8" id="KW-0121">Carboxypeptidase</keyword>
<feature type="compositionally biased region" description="Pro residues" evidence="9">
    <location>
        <begin position="56"/>
        <end position="74"/>
    </location>
</feature>
<dbReference type="PANTHER" id="PTHR10514:SF27">
    <property type="entry name" value="ANGIOTENSIN-CONVERTING ENZYME"/>
    <property type="match status" value="1"/>
</dbReference>
<keyword evidence="3 6" id="KW-1015">Disulfide bond</keyword>
<evidence type="ECO:0000256" key="1">
    <source>
        <dbReference type="ARBA" id="ARBA00008139"/>
    </source>
</evidence>
<dbReference type="PRINTS" id="PR00791">
    <property type="entry name" value="PEPDIPTASEA"/>
</dbReference>
<dbReference type="AlphaFoldDB" id="A0A914Y6L4"/>
<dbReference type="EC" id="3.4.-.-" evidence="8"/>
<dbReference type="PROSITE" id="PS52011">
    <property type="entry name" value="PEPTIDASE_M2"/>
    <property type="match status" value="1"/>
</dbReference>
<dbReference type="GO" id="GO:0008241">
    <property type="term" value="F:peptidyl-dipeptidase activity"/>
    <property type="evidence" value="ECO:0007669"/>
    <property type="project" value="InterPro"/>
</dbReference>
<keyword evidence="4 5" id="KW-0325">Glycoprotein</keyword>
<keyword evidence="8" id="KW-0862">Zinc</keyword>
<keyword evidence="8" id="KW-0645">Protease</keyword>
<comment type="caution">
    <text evidence="7">Lacks conserved residue(s) required for the propagation of feature annotation.</text>
</comment>
<reference evidence="12" key="1">
    <citation type="submission" date="2022-11" db="UniProtKB">
        <authorList>
            <consortium name="WormBaseParasite"/>
        </authorList>
    </citation>
    <scope>IDENTIFICATION</scope>
</reference>
<dbReference type="WBParaSite" id="PSU_v2.g15093.t1">
    <property type="protein sequence ID" value="PSU_v2.g15093.t1"/>
    <property type="gene ID" value="PSU_v2.g15093"/>
</dbReference>
<keyword evidence="8" id="KW-0482">Metalloprotease</keyword>
<dbReference type="GO" id="GO:0008237">
    <property type="term" value="F:metallopeptidase activity"/>
    <property type="evidence" value="ECO:0007669"/>
    <property type="project" value="UniProtKB-KW"/>
</dbReference>
<accession>A0A914Y6L4</accession>
<feature type="glycosylation site" description="N-linked (GlcNAc...) asparagine; partial" evidence="5">
    <location>
        <position position="540"/>
    </location>
</feature>
<dbReference type="SUPFAM" id="SSF55486">
    <property type="entry name" value="Metalloproteases ('zincins'), catalytic domain"/>
    <property type="match status" value="1"/>
</dbReference>
<evidence type="ECO:0000313" key="12">
    <source>
        <dbReference type="WBParaSite" id="PSU_v2.g15093.t1"/>
    </source>
</evidence>
<evidence type="ECO:0000256" key="2">
    <source>
        <dbReference type="ARBA" id="ARBA00022729"/>
    </source>
</evidence>
<evidence type="ECO:0000256" key="10">
    <source>
        <dbReference type="SAM" id="SignalP"/>
    </source>
</evidence>
<organism evidence="11 12">
    <name type="scientific">Panagrolaimus superbus</name>
    <dbReference type="NCBI Taxonomy" id="310955"/>
    <lineage>
        <taxon>Eukaryota</taxon>
        <taxon>Metazoa</taxon>
        <taxon>Ecdysozoa</taxon>
        <taxon>Nematoda</taxon>
        <taxon>Chromadorea</taxon>
        <taxon>Rhabditida</taxon>
        <taxon>Tylenchina</taxon>
        <taxon>Panagrolaimomorpha</taxon>
        <taxon>Panagrolaimoidea</taxon>
        <taxon>Panagrolaimidae</taxon>
        <taxon>Panagrolaimus</taxon>
    </lineage>
</organism>
<dbReference type="Proteomes" id="UP000887577">
    <property type="component" value="Unplaced"/>
</dbReference>
<feature type="disulfide bond" evidence="6">
    <location>
        <begin position="554"/>
        <end position="573"/>
    </location>
</feature>
<keyword evidence="8" id="KW-0479">Metal-binding</keyword>
<protein>
    <recommendedName>
        <fullName evidence="8">Angiotensin-converting enzyme</fullName>
        <ecNumber evidence="8">3.4.-.-</ecNumber>
    </recommendedName>
</protein>
<dbReference type="GO" id="GO:0016020">
    <property type="term" value="C:membrane"/>
    <property type="evidence" value="ECO:0007669"/>
    <property type="project" value="InterPro"/>
</dbReference>
<evidence type="ECO:0000313" key="11">
    <source>
        <dbReference type="Proteomes" id="UP000887577"/>
    </source>
</evidence>
<evidence type="ECO:0000256" key="9">
    <source>
        <dbReference type="SAM" id="MobiDB-lite"/>
    </source>
</evidence>
<evidence type="ECO:0000256" key="7">
    <source>
        <dbReference type="PROSITE-ProRule" id="PRU01355"/>
    </source>
</evidence>
<dbReference type="PANTHER" id="PTHR10514">
    <property type="entry name" value="ANGIOTENSIN-CONVERTING ENZYME"/>
    <property type="match status" value="1"/>
</dbReference>
<feature type="chain" id="PRO_5037915683" description="Angiotensin-converting enzyme" evidence="10">
    <location>
        <begin position="20"/>
        <end position="958"/>
    </location>
</feature>
<feature type="compositionally biased region" description="Pro residues" evidence="9">
    <location>
        <begin position="82"/>
        <end position="92"/>
    </location>
</feature>
<evidence type="ECO:0000256" key="6">
    <source>
        <dbReference type="PIRSR" id="PIRSR601548-4"/>
    </source>
</evidence>
<proteinExistence type="inferred from homology"/>
<keyword evidence="8" id="KW-0378">Hydrolase</keyword>
<name>A0A914Y6L4_9BILA</name>
<dbReference type="GO" id="GO:0006508">
    <property type="term" value="P:proteolysis"/>
    <property type="evidence" value="ECO:0007669"/>
    <property type="project" value="UniProtKB-KW"/>
</dbReference>